<dbReference type="InterPro" id="IPR004463">
    <property type="entry name" value="UDP-acyl_GlcNac_deAcase"/>
</dbReference>
<comment type="caution">
    <text evidence="3">The sequence shown here is derived from an EMBL/GenBank/DDBJ whole genome shotgun (WGS) entry which is preliminary data.</text>
</comment>
<protein>
    <recommendedName>
        <fullName evidence="5">UDP-3-O-acyl-N-acetylglucosamine deacetylase</fullName>
    </recommendedName>
</protein>
<name>A0AAE0BIT8_9CHLO</name>
<proteinExistence type="inferred from homology"/>
<dbReference type="InterPro" id="IPR011334">
    <property type="entry name" value="UDP-acyl_GlcNac_deAcase_C"/>
</dbReference>
<dbReference type="InterPro" id="IPR020568">
    <property type="entry name" value="Ribosomal_Su5_D2-typ_SF"/>
</dbReference>
<dbReference type="PANTHER" id="PTHR33694">
    <property type="entry name" value="UDP-3-O-ACYL-N-ACETYLGLUCOSAMINE DEACETYLASE 1, MITOCHONDRIAL-RELATED"/>
    <property type="match status" value="1"/>
</dbReference>
<evidence type="ECO:0008006" key="5">
    <source>
        <dbReference type="Google" id="ProtNLM"/>
    </source>
</evidence>
<comment type="similarity">
    <text evidence="1">Belongs to the LpxC family.</text>
</comment>
<dbReference type="Gene3D" id="3.30.1700.10">
    <property type="entry name" value="lpxc deacetylase, domain 2"/>
    <property type="match status" value="1"/>
</dbReference>
<dbReference type="GO" id="GO:0016020">
    <property type="term" value="C:membrane"/>
    <property type="evidence" value="ECO:0007669"/>
    <property type="project" value="GOC"/>
</dbReference>
<dbReference type="Pfam" id="PF03331">
    <property type="entry name" value="LpxC"/>
    <property type="match status" value="1"/>
</dbReference>
<evidence type="ECO:0000313" key="3">
    <source>
        <dbReference type="EMBL" id="KAK3236457.1"/>
    </source>
</evidence>
<dbReference type="EMBL" id="LGRX02035031">
    <property type="protein sequence ID" value="KAK3236457.1"/>
    <property type="molecule type" value="Genomic_DNA"/>
</dbReference>
<evidence type="ECO:0000256" key="1">
    <source>
        <dbReference type="ARBA" id="ARBA00006170"/>
    </source>
</evidence>
<evidence type="ECO:0000313" key="4">
    <source>
        <dbReference type="Proteomes" id="UP001190700"/>
    </source>
</evidence>
<dbReference type="SUPFAM" id="SSF54211">
    <property type="entry name" value="Ribosomal protein S5 domain 2-like"/>
    <property type="match status" value="1"/>
</dbReference>
<gene>
    <name evidence="3" type="ORF">CYMTET_53406</name>
</gene>
<dbReference type="PANTHER" id="PTHR33694:SF1">
    <property type="entry name" value="UDP-3-O-ACYL-N-ACETYLGLUCOSAMINE DEACETYLASE 1, MITOCHONDRIAL-RELATED"/>
    <property type="match status" value="1"/>
</dbReference>
<reference evidence="3 4" key="1">
    <citation type="journal article" date="2015" name="Genome Biol. Evol.">
        <title>Comparative Genomics of a Bacterivorous Green Alga Reveals Evolutionary Causalities and Consequences of Phago-Mixotrophic Mode of Nutrition.</title>
        <authorList>
            <person name="Burns J.A."/>
            <person name="Paasch A."/>
            <person name="Narechania A."/>
            <person name="Kim E."/>
        </authorList>
    </citation>
    <scope>NUCLEOTIDE SEQUENCE [LARGE SCALE GENOMIC DNA]</scope>
    <source>
        <strain evidence="3 4">PLY_AMNH</strain>
    </source>
</reference>
<dbReference type="AlphaFoldDB" id="A0AAE0BIT8"/>
<dbReference type="GO" id="GO:0009245">
    <property type="term" value="P:lipid A biosynthetic process"/>
    <property type="evidence" value="ECO:0007669"/>
    <property type="project" value="InterPro"/>
</dbReference>
<dbReference type="GO" id="GO:2001289">
    <property type="term" value="P:lipid X metabolic process"/>
    <property type="evidence" value="ECO:0007669"/>
    <property type="project" value="UniProtKB-ARBA"/>
</dbReference>
<feature type="non-terminal residue" evidence="3">
    <location>
        <position position="1"/>
    </location>
</feature>
<organism evidence="3 4">
    <name type="scientific">Cymbomonas tetramitiformis</name>
    <dbReference type="NCBI Taxonomy" id="36881"/>
    <lineage>
        <taxon>Eukaryota</taxon>
        <taxon>Viridiplantae</taxon>
        <taxon>Chlorophyta</taxon>
        <taxon>Pyramimonadophyceae</taxon>
        <taxon>Pyramimonadales</taxon>
        <taxon>Pyramimonadaceae</taxon>
        <taxon>Cymbomonas</taxon>
    </lineage>
</organism>
<evidence type="ECO:0000256" key="2">
    <source>
        <dbReference type="ARBA" id="ARBA00024987"/>
    </source>
</evidence>
<accession>A0AAE0BIT8</accession>
<keyword evidence="4" id="KW-1185">Reference proteome</keyword>
<dbReference type="Proteomes" id="UP001190700">
    <property type="component" value="Unassembled WGS sequence"/>
</dbReference>
<comment type="function">
    <text evidence="2">Involved in the biosynthesis of lipid A, a phosphorylated glycolipid that in bacteria anchors the lipopolysaccharide to the outer membrane of the cell. Lipid A-like molecules in plants may serve as structural components of the outer membranes of mitochondria and/or chloroplasts, or may be involved in signal transduction or plant defense responses.</text>
</comment>
<sequence>HHLFLPTPLAKGLSTPFLQTDALACVYPSSEDGLYDSQLALARTFTTLDDVQQLYDAGLIKGGSPANALIAEDAQYYNPPLRYSNEPVRHKMCDLIGDLALLGKEGNGGLPVGHVVAYKAGHDLHVRFARELLAACKKSDVCETPTAGDA</sequence>
<dbReference type="GO" id="GO:0103117">
    <property type="term" value="F:UDP-3-O-acyl-N-acetylglucosamine deacetylase activity"/>
    <property type="evidence" value="ECO:0007669"/>
    <property type="project" value="InterPro"/>
</dbReference>